<sequence length="58" mass="5898">MHTEFAGNGRPHGSAGSVAEPRAAVARTETALLESTRDAVLACPNGPARAGNRGRAGR</sequence>
<evidence type="ECO:0000256" key="1">
    <source>
        <dbReference type="SAM" id="MobiDB-lite"/>
    </source>
</evidence>
<keyword evidence="3" id="KW-1185">Reference proteome</keyword>
<dbReference type="STRING" id="156980.SAMN04489745_0564"/>
<dbReference type="Proteomes" id="UP000182652">
    <property type="component" value="Unassembled WGS sequence"/>
</dbReference>
<feature type="region of interest" description="Disordered" evidence="1">
    <location>
        <begin position="1"/>
        <end position="24"/>
    </location>
</feature>
<organism evidence="2 3">
    <name type="scientific">Arthrobacter woluwensis</name>
    <dbReference type="NCBI Taxonomy" id="156980"/>
    <lineage>
        <taxon>Bacteria</taxon>
        <taxon>Bacillati</taxon>
        <taxon>Actinomycetota</taxon>
        <taxon>Actinomycetes</taxon>
        <taxon>Micrococcales</taxon>
        <taxon>Micrococcaceae</taxon>
        <taxon>Arthrobacter</taxon>
    </lineage>
</organism>
<proteinExistence type="predicted"/>
<evidence type="ECO:0000313" key="3">
    <source>
        <dbReference type="Proteomes" id="UP000182652"/>
    </source>
</evidence>
<name>A0A1H4KAN1_9MICC</name>
<protein>
    <submittedName>
        <fullName evidence="2">Uncharacterized protein</fullName>
    </submittedName>
</protein>
<evidence type="ECO:0000313" key="2">
    <source>
        <dbReference type="EMBL" id="SEB55493.1"/>
    </source>
</evidence>
<gene>
    <name evidence="2" type="ORF">SAMN04489745_0564</name>
</gene>
<accession>A0A1H4KAN1</accession>
<dbReference type="AlphaFoldDB" id="A0A1H4KAN1"/>
<dbReference type="EMBL" id="FNSN01000003">
    <property type="protein sequence ID" value="SEB55493.1"/>
    <property type="molecule type" value="Genomic_DNA"/>
</dbReference>
<reference evidence="2 3" key="1">
    <citation type="submission" date="2016-10" db="EMBL/GenBank/DDBJ databases">
        <authorList>
            <person name="de Groot N.N."/>
        </authorList>
    </citation>
    <scope>NUCLEOTIDE SEQUENCE [LARGE SCALE GENOMIC DNA]</scope>
    <source>
        <strain evidence="2 3">DSM 10495</strain>
    </source>
</reference>